<dbReference type="Gene3D" id="3.10.450.50">
    <property type="match status" value="1"/>
</dbReference>
<evidence type="ECO:0008006" key="2">
    <source>
        <dbReference type="Google" id="ProtNLM"/>
    </source>
</evidence>
<gene>
    <name evidence="1" type="ORF">LCGC14_0562220</name>
</gene>
<organism evidence="1">
    <name type="scientific">marine sediment metagenome</name>
    <dbReference type="NCBI Taxonomy" id="412755"/>
    <lineage>
        <taxon>unclassified sequences</taxon>
        <taxon>metagenomes</taxon>
        <taxon>ecological metagenomes</taxon>
    </lineage>
</organism>
<sequence>MKQVLTFITFLIFSTSIHAKDSTIFTPVSDLFLAVSNFDHAKMRAAVDDSFLLLEHGEVWTIDDFVNVVKPADYIRTNYFSVINSRVEGDVAFINYWNKANIKNTERSIDIYWLESVVVSKVGDKWLLSQMHSTRLPQDEIPKGVTFIKQQI</sequence>
<proteinExistence type="predicted"/>
<dbReference type="InterPro" id="IPR032710">
    <property type="entry name" value="NTF2-like_dom_sf"/>
</dbReference>
<dbReference type="EMBL" id="LAZR01000803">
    <property type="protein sequence ID" value="KKN57422.1"/>
    <property type="molecule type" value="Genomic_DNA"/>
</dbReference>
<comment type="caution">
    <text evidence="1">The sequence shown here is derived from an EMBL/GenBank/DDBJ whole genome shotgun (WGS) entry which is preliminary data.</text>
</comment>
<accession>A0A0F9S5B5</accession>
<protein>
    <recommendedName>
        <fullName evidence="2">DUF4440 domain-containing protein</fullName>
    </recommendedName>
</protein>
<name>A0A0F9S5B5_9ZZZZ</name>
<dbReference type="AlphaFoldDB" id="A0A0F9S5B5"/>
<reference evidence="1" key="1">
    <citation type="journal article" date="2015" name="Nature">
        <title>Complex archaea that bridge the gap between prokaryotes and eukaryotes.</title>
        <authorList>
            <person name="Spang A."/>
            <person name="Saw J.H."/>
            <person name="Jorgensen S.L."/>
            <person name="Zaremba-Niedzwiedzka K."/>
            <person name="Martijn J."/>
            <person name="Lind A.E."/>
            <person name="van Eijk R."/>
            <person name="Schleper C."/>
            <person name="Guy L."/>
            <person name="Ettema T.J."/>
        </authorList>
    </citation>
    <scope>NUCLEOTIDE SEQUENCE</scope>
</reference>
<dbReference type="SUPFAM" id="SSF54427">
    <property type="entry name" value="NTF2-like"/>
    <property type="match status" value="1"/>
</dbReference>
<evidence type="ECO:0000313" key="1">
    <source>
        <dbReference type="EMBL" id="KKN57422.1"/>
    </source>
</evidence>